<evidence type="ECO:0000256" key="1">
    <source>
        <dbReference type="ARBA" id="ARBA00010879"/>
    </source>
</evidence>
<dbReference type="FunFam" id="3.30.70.270:FF:000026">
    <property type="entry name" value="Transposon Ty3-G Gag-Pol polyprotein"/>
    <property type="match status" value="1"/>
</dbReference>
<dbReference type="InterPro" id="IPR021109">
    <property type="entry name" value="Peptidase_aspartic_dom_sf"/>
</dbReference>
<dbReference type="SUPFAM" id="SSF50630">
    <property type="entry name" value="Acid proteases"/>
    <property type="match status" value="1"/>
</dbReference>
<dbReference type="InterPro" id="IPR050951">
    <property type="entry name" value="Retrovirus_Pol_polyprotein"/>
</dbReference>
<keyword evidence="6" id="KW-1185">Reference proteome</keyword>
<evidence type="ECO:0000313" key="6">
    <source>
        <dbReference type="Proteomes" id="UP001529510"/>
    </source>
</evidence>
<dbReference type="CDD" id="cd09274">
    <property type="entry name" value="RNase_HI_RT_Ty3"/>
    <property type="match status" value="1"/>
</dbReference>
<dbReference type="EC" id="3.1.26.4" evidence="2"/>
<accession>A0ABD0MIN4</accession>
<evidence type="ECO:0000313" key="5">
    <source>
        <dbReference type="EMBL" id="KAL0148617.1"/>
    </source>
</evidence>
<evidence type="ECO:0000256" key="3">
    <source>
        <dbReference type="ARBA" id="ARBA00039658"/>
    </source>
</evidence>
<organism evidence="5 6">
    <name type="scientific">Cirrhinus mrigala</name>
    <name type="common">Mrigala</name>
    <dbReference type="NCBI Taxonomy" id="683832"/>
    <lineage>
        <taxon>Eukaryota</taxon>
        <taxon>Metazoa</taxon>
        <taxon>Chordata</taxon>
        <taxon>Craniata</taxon>
        <taxon>Vertebrata</taxon>
        <taxon>Euteleostomi</taxon>
        <taxon>Actinopterygii</taxon>
        <taxon>Neopterygii</taxon>
        <taxon>Teleostei</taxon>
        <taxon>Ostariophysi</taxon>
        <taxon>Cypriniformes</taxon>
        <taxon>Cyprinidae</taxon>
        <taxon>Labeoninae</taxon>
        <taxon>Labeonini</taxon>
        <taxon>Cirrhinus</taxon>
    </lineage>
</organism>
<name>A0ABD0MIN4_CIRMR</name>
<sequence>MAGTIVNFKLDTGAGANVIPKKIIDRLQIPVNIQKTNTVLVSYGGTRIKPEGVVKLHVQAGNKTTDMMFFVTTASDTALLGRQACVQLDLIRKTETLIPSPPTTKTELLSRYASVFQGLGQFPGLHHIHTDPNVPPAMLAELETRGVISKVSKPTPWKRKTALDEESADLCAFNMPWGRYRFHCMPFGIKSANEVFQRLNSESFGDIQGVFMVADDMIITAATKAEHDAILEKVMNRAESVNVKFNKGKLQYMVNEVTYLGHVITSDGVKPDESKVSAILQLSPPTDRKALQRLLGVTRYLSQYIPNEATLTAPLRLLLRKDIAWQWHPEQQTALDQLKTAVTTAPVLRRFDPKEPIEVQADASKDGLGATLMQKQQPIAYASRALSAAEKNYAQIEKELQAIVFALRKFHQYVYGVPMRVQSDHKPLEAIFSKPIGAAPARLQRMLLQLQRYDIHIVFTPGNQMLIADTLSRAYIPSDGAENLDLSEEKVIYAVNGEALCGDIVHMIQQATQSDPELDLIRQLHEQGWPDRKKKVPLAYWPIRHLISIDDGLLMKDDRIIIPRALRLEVLKRLHVAHQGIQHSLAHARSCFYWPGLTEAIHRMVEACSSCQQSLPKNQKEPLISHPVPGGPWQKIAADIFDFQRRAFLLIVDYFSEYPEVLQLSDKTSGSLIAQFRAVFARHGVPEILIADHVPFASAEMARFVHDWGFNITRSSPN</sequence>
<dbReference type="PANTHER" id="PTHR37984:SF7">
    <property type="entry name" value="INTEGRASE CATALYTIC DOMAIN-CONTAINING PROTEIN"/>
    <property type="match status" value="1"/>
</dbReference>
<dbReference type="EMBL" id="JAMKFB020000701">
    <property type="protein sequence ID" value="KAL0148617.1"/>
    <property type="molecule type" value="Genomic_DNA"/>
</dbReference>
<dbReference type="CDD" id="cd05481">
    <property type="entry name" value="retropepsin_like_LTR_1"/>
    <property type="match status" value="1"/>
</dbReference>
<dbReference type="SUPFAM" id="SSF53098">
    <property type="entry name" value="Ribonuclease H-like"/>
    <property type="match status" value="1"/>
</dbReference>
<dbReference type="Pfam" id="PF00078">
    <property type="entry name" value="RVT_1"/>
    <property type="match status" value="1"/>
</dbReference>
<dbReference type="Proteomes" id="UP001529510">
    <property type="component" value="Unassembled WGS sequence"/>
</dbReference>
<evidence type="ECO:0000256" key="2">
    <source>
        <dbReference type="ARBA" id="ARBA00012180"/>
    </source>
</evidence>
<comment type="caution">
    <text evidence="5">The sequence shown here is derived from an EMBL/GenBank/DDBJ whole genome shotgun (WGS) entry which is preliminary data.</text>
</comment>
<dbReference type="Gene3D" id="3.30.70.270">
    <property type="match status" value="2"/>
</dbReference>
<protein>
    <recommendedName>
        <fullName evidence="3">Gypsy retrotransposon integrase-like protein 1</fullName>
        <ecNumber evidence="2">3.1.26.4</ecNumber>
    </recommendedName>
</protein>
<dbReference type="Pfam" id="PF17921">
    <property type="entry name" value="Integrase_H2C2"/>
    <property type="match status" value="1"/>
</dbReference>
<gene>
    <name evidence="5" type="ORF">M9458_056057</name>
</gene>
<dbReference type="InterPro" id="IPR000477">
    <property type="entry name" value="RT_dom"/>
</dbReference>
<dbReference type="Gene3D" id="1.10.340.70">
    <property type="match status" value="1"/>
</dbReference>
<dbReference type="InterPro" id="IPR043128">
    <property type="entry name" value="Rev_trsase/Diguanyl_cyclase"/>
</dbReference>
<dbReference type="PROSITE" id="PS50994">
    <property type="entry name" value="INTEGRASE"/>
    <property type="match status" value="1"/>
</dbReference>
<dbReference type="InterPro" id="IPR001584">
    <property type="entry name" value="Integrase_cat-core"/>
</dbReference>
<dbReference type="InterPro" id="IPR041588">
    <property type="entry name" value="Integrase_H2C2"/>
</dbReference>
<dbReference type="InterPro" id="IPR012337">
    <property type="entry name" value="RNaseH-like_sf"/>
</dbReference>
<dbReference type="PANTHER" id="PTHR37984">
    <property type="entry name" value="PROTEIN CBG26694"/>
    <property type="match status" value="1"/>
</dbReference>
<dbReference type="Gene3D" id="3.10.10.10">
    <property type="entry name" value="HIV Type 1 Reverse Transcriptase, subunit A, domain 1"/>
    <property type="match status" value="1"/>
</dbReference>
<proteinExistence type="inferred from homology"/>
<dbReference type="SUPFAM" id="SSF56672">
    <property type="entry name" value="DNA/RNA polymerases"/>
    <property type="match status" value="1"/>
</dbReference>
<reference evidence="5 6" key="1">
    <citation type="submission" date="2024-05" db="EMBL/GenBank/DDBJ databases">
        <title>Genome sequencing and assembly of Indian major carp, Cirrhinus mrigala (Hamilton, 1822).</title>
        <authorList>
            <person name="Mohindra V."/>
            <person name="Chowdhury L.M."/>
            <person name="Lal K."/>
            <person name="Jena J.K."/>
        </authorList>
    </citation>
    <scope>NUCLEOTIDE SEQUENCE [LARGE SCALE GENOMIC DNA]</scope>
    <source>
        <strain evidence="5">CM1030</strain>
        <tissue evidence="5">Blood</tissue>
    </source>
</reference>
<dbReference type="Gene3D" id="3.30.420.10">
    <property type="entry name" value="Ribonuclease H-like superfamily/Ribonuclease H"/>
    <property type="match status" value="1"/>
</dbReference>
<dbReference type="Pfam" id="PF17919">
    <property type="entry name" value="RT_RNaseH_2"/>
    <property type="match status" value="1"/>
</dbReference>
<dbReference type="AlphaFoldDB" id="A0ABD0MIN4"/>
<dbReference type="InterPro" id="IPR036397">
    <property type="entry name" value="RNaseH_sf"/>
</dbReference>
<dbReference type="Gene3D" id="2.40.70.10">
    <property type="entry name" value="Acid Proteases"/>
    <property type="match status" value="1"/>
</dbReference>
<dbReference type="GO" id="GO:0006259">
    <property type="term" value="P:DNA metabolic process"/>
    <property type="evidence" value="ECO:0007669"/>
    <property type="project" value="UniProtKB-ARBA"/>
</dbReference>
<feature type="domain" description="Integrase catalytic" evidence="4">
    <location>
        <begin position="628"/>
        <end position="718"/>
    </location>
</feature>
<dbReference type="InterPro" id="IPR041577">
    <property type="entry name" value="RT_RNaseH_2"/>
</dbReference>
<dbReference type="InterPro" id="IPR043502">
    <property type="entry name" value="DNA/RNA_pol_sf"/>
</dbReference>
<comment type="similarity">
    <text evidence="1">Belongs to the beta type-B retroviral polymerase family. HERV class-II K(HML-2) pol subfamily.</text>
</comment>
<evidence type="ECO:0000259" key="4">
    <source>
        <dbReference type="PROSITE" id="PS50994"/>
    </source>
</evidence>
<dbReference type="GO" id="GO:0004523">
    <property type="term" value="F:RNA-DNA hybrid ribonuclease activity"/>
    <property type="evidence" value="ECO:0007669"/>
    <property type="project" value="UniProtKB-EC"/>
</dbReference>
<dbReference type="FunFam" id="3.10.20.370:FF:000001">
    <property type="entry name" value="Retrovirus-related Pol polyprotein from transposon 17.6-like protein"/>
    <property type="match status" value="1"/>
</dbReference>
<dbReference type="FunFam" id="1.10.340.70:FF:000003">
    <property type="entry name" value="Protein CBG25708"/>
    <property type="match status" value="1"/>
</dbReference>
<dbReference type="CDD" id="cd01647">
    <property type="entry name" value="RT_LTR"/>
    <property type="match status" value="1"/>
</dbReference>